<evidence type="ECO:0000256" key="1">
    <source>
        <dbReference type="SAM" id="Coils"/>
    </source>
</evidence>
<dbReference type="RefSeq" id="WP_085447145.1">
    <property type="nucleotide sequence ID" value="NZ_LVJN01000021.1"/>
</dbReference>
<evidence type="ECO:0000313" key="2">
    <source>
        <dbReference type="EMBL" id="OSM00448.1"/>
    </source>
</evidence>
<proteinExistence type="predicted"/>
<reference evidence="2 3" key="1">
    <citation type="journal article" date="2016" name="BMC Genomics">
        <title>Combined genomic and structural analyses of a cultured magnetotactic bacterium reveals its niche adaptation to a dynamic environment.</title>
        <authorList>
            <person name="Araujo A.C."/>
            <person name="Morillo V."/>
            <person name="Cypriano J."/>
            <person name="Teixeira L.C."/>
            <person name="Leao P."/>
            <person name="Lyra S."/>
            <person name="Almeida L.G."/>
            <person name="Bazylinski D.A."/>
            <person name="Vasconcellos A.T."/>
            <person name="Abreu F."/>
            <person name="Lins U."/>
        </authorList>
    </citation>
    <scope>NUCLEOTIDE SEQUENCE [LARGE SCALE GENOMIC DNA]</scope>
    <source>
        <strain evidence="2 3">IT-1</strain>
    </source>
</reference>
<feature type="coiled-coil region" evidence="1">
    <location>
        <begin position="18"/>
        <end position="52"/>
    </location>
</feature>
<dbReference type="EMBL" id="LVJN01000021">
    <property type="protein sequence ID" value="OSM00448.1"/>
    <property type="molecule type" value="Genomic_DNA"/>
</dbReference>
<dbReference type="STRING" id="1434232.MAIT1_00969"/>
<gene>
    <name evidence="2" type="ORF">MAIT1_00969</name>
</gene>
<dbReference type="Proteomes" id="UP000194003">
    <property type="component" value="Unassembled WGS sequence"/>
</dbReference>
<dbReference type="AlphaFoldDB" id="A0A1Y2JZV5"/>
<accession>A0A1Y2JZV5</accession>
<evidence type="ECO:0000313" key="3">
    <source>
        <dbReference type="Proteomes" id="UP000194003"/>
    </source>
</evidence>
<keyword evidence="3" id="KW-1185">Reference proteome</keyword>
<keyword evidence="1" id="KW-0175">Coiled coil</keyword>
<protein>
    <submittedName>
        <fullName evidence="2">Uncharacterized protein</fullName>
    </submittedName>
</protein>
<comment type="caution">
    <text evidence="2">The sequence shown here is derived from an EMBL/GenBank/DDBJ whole genome shotgun (WGS) entry which is preliminary data.</text>
</comment>
<sequence length="120" mass="13920">MSEEVSLPGLTVELFAIAMEARRENQRLRDQLSQREAELVATRRALAEVREKQTPLPDKAELTELWVEEWREQIQPDLERRCEQAAMRLVAQRIVRALEGKEDPHCAHLLAALKRLANVR</sequence>
<organism evidence="2 3">
    <name type="scientific">Magnetofaba australis IT-1</name>
    <dbReference type="NCBI Taxonomy" id="1434232"/>
    <lineage>
        <taxon>Bacteria</taxon>
        <taxon>Pseudomonadati</taxon>
        <taxon>Pseudomonadota</taxon>
        <taxon>Magnetococcia</taxon>
        <taxon>Magnetococcales</taxon>
        <taxon>Magnetococcaceae</taxon>
        <taxon>Magnetofaba</taxon>
    </lineage>
</organism>
<name>A0A1Y2JZV5_9PROT</name>